<dbReference type="Proteomes" id="UP000640583">
    <property type="component" value="Unassembled WGS sequence"/>
</dbReference>
<dbReference type="RefSeq" id="WP_228850083.1">
    <property type="nucleotide sequence ID" value="NZ_JADCKQ010000019.1"/>
</dbReference>
<dbReference type="AlphaFoldDB" id="A0A8J7ITI6"/>
<comment type="caution">
    <text evidence="1">The sequence shown here is derived from an EMBL/GenBank/DDBJ whole genome shotgun (WGS) entry which is preliminary data.</text>
</comment>
<dbReference type="Pfam" id="PF06252">
    <property type="entry name" value="GemA"/>
    <property type="match status" value="1"/>
</dbReference>
<dbReference type="EMBL" id="JADCKQ010000019">
    <property type="protein sequence ID" value="MBI1495381.1"/>
    <property type="molecule type" value="Genomic_DNA"/>
</dbReference>
<protein>
    <submittedName>
        <fullName evidence="1">Regulatory protein GemA</fullName>
    </submittedName>
</protein>
<accession>A0A8J7ITI6</accession>
<evidence type="ECO:0000313" key="1">
    <source>
        <dbReference type="EMBL" id="MBI1495381.1"/>
    </source>
</evidence>
<name>A0A8J7ITI6_9RHOB</name>
<gene>
    <name evidence="1" type="ORF">H1D41_17195</name>
</gene>
<reference evidence="1" key="1">
    <citation type="submission" date="2020-10" db="EMBL/GenBank/DDBJ databases">
        <title>Paenihalocynthiibacter styelae gen. nov., sp. nov., isolated from stalked sea squirt Styela clava.</title>
        <authorList>
            <person name="Kim Y.-O."/>
            <person name="Yoon J.-H."/>
        </authorList>
    </citation>
    <scope>NUCLEOTIDE SEQUENCE</scope>
    <source>
        <strain evidence="1">MYP1-1</strain>
    </source>
</reference>
<dbReference type="InterPro" id="IPR009363">
    <property type="entry name" value="Phage_Mu_Gp16"/>
</dbReference>
<proteinExistence type="predicted"/>
<organism evidence="1 2">
    <name type="scientific">Halocynthiibacter styelae</name>
    <dbReference type="NCBI Taxonomy" id="2761955"/>
    <lineage>
        <taxon>Bacteria</taxon>
        <taxon>Pseudomonadati</taxon>
        <taxon>Pseudomonadota</taxon>
        <taxon>Alphaproteobacteria</taxon>
        <taxon>Rhodobacterales</taxon>
        <taxon>Paracoccaceae</taxon>
        <taxon>Halocynthiibacter</taxon>
    </lineage>
</organism>
<evidence type="ECO:0000313" key="2">
    <source>
        <dbReference type="Proteomes" id="UP000640583"/>
    </source>
</evidence>
<keyword evidence="2" id="KW-1185">Reference proteome</keyword>
<sequence>MSSLQAIQIKRRQLVQAHGLDEDDWRDLVQRMTGQRSTRNLKPVQSRALLGELDRLLGGRYEAPSKGSRKSLSGPYAKKLQALWIACWNMGIIDSADDKALNAFAVRQANVSHANWIRHQEDAVAVIEALKSMLERHGVDWTNYNLSPVHCSLPGFKIACAQWRKLEDFSRQGQTLSEYVRHLVDRPFAEMTAEDWIVVMNDLGRKIRAQKKQDHKE</sequence>